<proteinExistence type="predicted"/>
<dbReference type="Proteomes" id="UP001152795">
    <property type="component" value="Unassembled WGS sequence"/>
</dbReference>
<evidence type="ECO:0000313" key="1">
    <source>
        <dbReference type="EMBL" id="CAB4002085.1"/>
    </source>
</evidence>
<keyword evidence="2" id="KW-1185">Reference proteome</keyword>
<evidence type="ECO:0000313" key="2">
    <source>
        <dbReference type="Proteomes" id="UP001152795"/>
    </source>
</evidence>
<dbReference type="AlphaFoldDB" id="A0A6S7H8E5"/>
<comment type="caution">
    <text evidence="1">The sequence shown here is derived from an EMBL/GenBank/DDBJ whole genome shotgun (WGS) entry which is preliminary data.</text>
</comment>
<gene>
    <name evidence="1" type="ORF">PACLA_8A063729</name>
</gene>
<accession>A0A6S7H8E5</accession>
<dbReference type="EMBL" id="CACRXK020004252">
    <property type="protein sequence ID" value="CAB4002085.1"/>
    <property type="molecule type" value="Genomic_DNA"/>
</dbReference>
<sequence>MIMTTQLNESSHRPNTNAVETSRILDDSTTDCISQMMSSDCGADMSSTKQCISCNREMPISSESCVCGHVLSDNKSLEGKRYSGYREELYSRLEIKRILQNHDKPKRPRIKQKSLPVKQDIMSTLHKPQMKRRHKRKSPAALAAHTKYENTYKIKNTEQSKFEDNPGLCYLNPRFNFKDALADINKRLTSQTSFWISL</sequence>
<protein>
    <submittedName>
        <fullName evidence="1">Uncharacterized protein</fullName>
    </submittedName>
</protein>
<reference evidence="1" key="1">
    <citation type="submission" date="2020-04" db="EMBL/GenBank/DDBJ databases">
        <authorList>
            <person name="Alioto T."/>
            <person name="Alioto T."/>
            <person name="Gomez Garrido J."/>
        </authorList>
    </citation>
    <scope>NUCLEOTIDE SEQUENCE</scope>
    <source>
        <strain evidence="1">A484AB</strain>
    </source>
</reference>
<dbReference type="OrthoDB" id="5984716at2759"/>
<organism evidence="1 2">
    <name type="scientific">Paramuricea clavata</name>
    <name type="common">Red gorgonian</name>
    <name type="synonym">Violescent sea-whip</name>
    <dbReference type="NCBI Taxonomy" id="317549"/>
    <lineage>
        <taxon>Eukaryota</taxon>
        <taxon>Metazoa</taxon>
        <taxon>Cnidaria</taxon>
        <taxon>Anthozoa</taxon>
        <taxon>Octocorallia</taxon>
        <taxon>Malacalcyonacea</taxon>
        <taxon>Plexauridae</taxon>
        <taxon>Paramuricea</taxon>
    </lineage>
</organism>
<name>A0A6S7H8E5_PARCT</name>